<accession>A0ABU2N8X8</accession>
<protein>
    <recommendedName>
        <fullName evidence="5">Transmembrane protein</fullName>
    </recommendedName>
</protein>
<dbReference type="InterPro" id="IPR053779">
    <property type="entry name" value="GlpR"/>
</dbReference>
<feature type="region of interest" description="Disordered" evidence="1">
    <location>
        <begin position="244"/>
        <end position="356"/>
    </location>
</feature>
<feature type="region of interest" description="Disordered" evidence="1">
    <location>
        <begin position="49"/>
        <end position="148"/>
    </location>
</feature>
<keyword evidence="2" id="KW-0472">Membrane</keyword>
<keyword evidence="2" id="KW-0812">Transmembrane</keyword>
<dbReference type="NCBIfam" id="NF045516">
    <property type="entry name" value="GlpR"/>
    <property type="match status" value="1"/>
</dbReference>
<dbReference type="RefSeq" id="WP_311555533.1">
    <property type="nucleotide sequence ID" value="NZ_JAVREJ010000004.1"/>
</dbReference>
<feature type="transmembrane region" description="Helical" evidence="2">
    <location>
        <begin position="6"/>
        <end position="23"/>
    </location>
</feature>
<reference evidence="4" key="1">
    <citation type="submission" date="2023-07" db="EMBL/GenBank/DDBJ databases">
        <title>30 novel species of actinomycetes from the DSMZ collection.</title>
        <authorList>
            <person name="Nouioui I."/>
        </authorList>
    </citation>
    <scope>NUCLEOTIDE SEQUENCE [LARGE SCALE GENOMIC DNA]</scope>
    <source>
        <strain evidence="4">DSM 45834</strain>
    </source>
</reference>
<evidence type="ECO:0000256" key="2">
    <source>
        <dbReference type="SAM" id="Phobius"/>
    </source>
</evidence>
<feature type="compositionally biased region" description="Acidic residues" evidence="1">
    <location>
        <begin position="103"/>
        <end position="127"/>
    </location>
</feature>
<sequence>MPSSLIFTGLVVLWLLILVPAIARHQQEVARPSGASLAGRVLDRPRRRIQARRIGRLPTEEGDSVDPERLDQDDTPTAREPERPWVSAARAARLDEAAADEHDEHDDVDERDPDSEPDVADSDDDESDVRWERPPPRYRPGRGGYDPEADAETARARYAFRQRVVLLLLVCALLTGIAAAAAFPVVWWAHGAIDLVLVVYLVYLRRQVRLEAAIRERRAARMAGTRRTQAADDRDLDEWARRGREVTRRPSAENDADPEAEVDEAEVAEVADTWVDEDDDATRVRGVGEPVGLLPARRRGVADENAEPESALPPLQPAPPPPLPPGTSLVVVDDDELDLHDLGTSARAPHRSAVGE</sequence>
<feature type="compositionally biased region" description="Pro residues" evidence="1">
    <location>
        <begin position="314"/>
        <end position="325"/>
    </location>
</feature>
<proteinExistence type="predicted"/>
<comment type="caution">
    <text evidence="3">The sequence shown here is derived from an EMBL/GenBank/DDBJ whole genome shotgun (WGS) entry which is preliminary data.</text>
</comment>
<evidence type="ECO:0000313" key="4">
    <source>
        <dbReference type="Proteomes" id="UP001183202"/>
    </source>
</evidence>
<evidence type="ECO:0008006" key="5">
    <source>
        <dbReference type="Google" id="ProtNLM"/>
    </source>
</evidence>
<feature type="transmembrane region" description="Helical" evidence="2">
    <location>
        <begin position="164"/>
        <end position="181"/>
    </location>
</feature>
<dbReference type="Proteomes" id="UP001183202">
    <property type="component" value="Unassembled WGS sequence"/>
</dbReference>
<evidence type="ECO:0000313" key="3">
    <source>
        <dbReference type="EMBL" id="MDT0349508.1"/>
    </source>
</evidence>
<feature type="transmembrane region" description="Helical" evidence="2">
    <location>
        <begin position="187"/>
        <end position="204"/>
    </location>
</feature>
<organism evidence="3 4">
    <name type="scientific">Pseudonocardia charpentierae</name>
    <dbReference type="NCBI Taxonomy" id="3075545"/>
    <lineage>
        <taxon>Bacteria</taxon>
        <taxon>Bacillati</taxon>
        <taxon>Actinomycetota</taxon>
        <taxon>Actinomycetes</taxon>
        <taxon>Pseudonocardiales</taxon>
        <taxon>Pseudonocardiaceae</taxon>
        <taxon>Pseudonocardia</taxon>
    </lineage>
</organism>
<feature type="compositionally biased region" description="Basic and acidic residues" evidence="1">
    <location>
        <begin position="66"/>
        <end position="83"/>
    </location>
</feature>
<name>A0ABU2N8X8_9PSEU</name>
<keyword evidence="2" id="KW-1133">Transmembrane helix</keyword>
<dbReference type="EMBL" id="JAVREJ010000004">
    <property type="protein sequence ID" value="MDT0349508.1"/>
    <property type="molecule type" value="Genomic_DNA"/>
</dbReference>
<keyword evidence="4" id="KW-1185">Reference proteome</keyword>
<evidence type="ECO:0000256" key="1">
    <source>
        <dbReference type="SAM" id="MobiDB-lite"/>
    </source>
</evidence>
<feature type="compositionally biased region" description="Acidic residues" evidence="1">
    <location>
        <begin position="254"/>
        <end position="280"/>
    </location>
</feature>
<gene>
    <name evidence="3" type="ORF">RM445_08220</name>
</gene>
<feature type="compositionally biased region" description="Basic and acidic residues" evidence="1">
    <location>
        <begin position="92"/>
        <end position="102"/>
    </location>
</feature>